<evidence type="ECO:0000256" key="1">
    <source>
        <dbReference type="ARBA" id="ARBA00001974"/>
    </source>
</evidence>
<evidence type="ECO:0000256" key="3">
    <source>
        <dbReference type="ARBA" id="ARBA00022630"/>
    </source>
</evidence>
<dbReference type="InterPro" id="IPR006076">
    <property type="entry name" value="FAD-dep_OxRdtase"/>
</dbReference>
<dbReference type="Gene3D" id="3.30.9.10">
    <property type="entry name" value="D-Amino Acid Oxidase, subunit A, domain 2"/>
    <property type="match status" value="1"/>
</dbReference>
<dbReference type="OrthoDB" id="2015447at2759"/>
<evidence type="ECO:0000256" key="2">
    <source>
        <dbReference type="ARBA" id="ARBA00006730"/>
    </source>
</evidence>
<dbReference type="Proteomes" id="UP001652626">
    <property type="component" value="Chromosome 12"/>
</dbReference>
<evidence type="ECO:0000313" key="8">
    <source>
        <dbReference type="Proteomes" id="UP001652626"/>
    </source>
</evidence>
<comment type="cofactor">
    <cofactor evidence="1 6">
        <name>FAD</name>
        <dbReference type="ChEBI" id="CHEBI:57692"/>
    </cofactor>
</comment>
<name>A0A8B8IMJ6_VANTA</name>
<gene>
    <name evidence="9 10" type="primary">LOC113402336</name>
</gene>
<keyword evidence="8" id="KW-1185">Reference proteome</keyword>
<sequence length="338" mass="37770">MDDKSSKIAIIGAGVVGMTVAKILQRDLRNANISILADAFTQDTVSCVAAGIFRPGTSFRGPTKEVTKKWIDESWYFWQDIIKTSEAQNAGLMTLSSYIFSKENYHVTRNHLIEKLVPVYRPVDEDELKLCGEGWKYGSYFSTIKIGCDKYLPWVEKSFTENGGKIVRERIDNFASLRSEFDLVFNCTGMGAKALCNDYDLVPLRGQVIKVRVPSLKMAFYGDYDTYVIPGLDGVATLGGVRQYDSYNREVCKHDTAAILERCYELLPFLKKSEIVAEKVGLRPHRVPVRVEPEIIDGVKVVHCYGHGGYGVMCAPGTALDAVQMGCDMLKSNIRSKI</sequence>
<evidence type="ECO:0000259" key="7">
    <source>
        <dbReference type="Pfam" id="PF01266"/>
    </source>
</evidence>
<dbReference type="RefSeq" id="XP_026498339.2">
    <property type="nucleotide sequence ID" value="XM_026642554.2"/>
</dbReference>
<dbReference type="PANTHER" id="PTHR11530:SF17">
    <property type="entry name" value="RE49860P"/>
    <property type="match status" value="1"/>
</dbReference>
<reference evidence="9 10" key="1">
    <citation type="submission" date="2025-05" db="UniProtKB">
        <authorList>
            <consortium name="RefSeq"/>
        </authorList>
    </citation>
    <scope>IDENTIFICATION</scope>
    <source>
        <tissue evidence="9 10">Whole body</tissue>
    </source>
</reference>
<evidence type="ECO:0000256" key="5">
    <source>
        <dbReference type="ARBA" id="ARBA00023002"/>
    </source>
</evidence>
<feature type="domain" description="FAD dependent oxidoreductase" evidence="7">
    <location>
        <begin position="7"/>
        <end position="322"/>
    </location>
</feature>
<dbReference type="AlphaFoldDB" id="A0A8B8IMJ6"/>
<dbReference type="GeneID" id="113402336"/>
<feature type="binding site" evidence="6">
    <location>
        <position position="309"/>
    </location>
    <ligand>
        <name>D-dopa</name>
        <dbReference type="ChEBI" id="CHEBI:149689"/>
    </ligand>
</feature>
<keyword evidence="4 6" id="KW-0274">FAD</keyword>
<dbReference type="GO" id="GO:0019478">
    <property type="term" value="P:D-amino acid catabolic process"/>
    <property type="evidence" value="ECO:0007669"/>
    <property type="project" value="TreeGrafter"/>
</dbReference>
<evidence type="ECO:0000313" key="9">
    <source>
        <dbReference type="RefSeq" id="XP_026498339.2"/>
    </source>
</evidence>
<evidence type="ECO:0000256" key="6">
    <source>
        <dbReference type="PIRSR" id="PIRSR000189-1"/>
    </source>
</evidence>
<feature type="binding site" evidence="6">
    <location>
        <position position="283"/>
    </location>
    <ligand>
        <name>D-serine</name>
        <dbReference type="ChEBI" id="CHEBI:35247"/>
    </ligand>
</feature>
<dbReference type="PIRSF" id="PIRSF000189">
    <property type="entry name" value="D-aa_oxidase"/>
    <property type="match status" value="1"/>
</dbReference>
<dbReference type="RefSeq" id="XP_064072436.1">
    <property type="nucleotide sequence ID" value="XM_064216366.1"/>
</dbReference>
<accession>A0A8B8IMJ6</accession>
<dbReference type="OMA" id="PGMREPK"/>
<dbReference type="GO" id="GO:0003884">
    <property type="term" value="F:D-amino-acid oxidase activity"/>
    <property type="evidence" value="ECO:0007669"/>
    <property type="project" value="InterPro"/>
</dbReference>
<dbReference type="GO" id="GO:0005737">
    <property type="term" value="C:cytoplasm"/>
    <property type="evidence" value="ECO:0007669"/>
    <property type="project" value="TreeGrafter"/>
</dbReference>
<dbReference type="PANTHER" id="PTHR11530">
    <property type="entry name" value="D-AMINO ACID OXIDASE"/>
    <property type="match status" value="1"/>
</dbReference>
<protein>
    <submittedName>
        <fullName evidence="9 10">D-aspartate oxidase</fullName>
    </submittedName>
</protein>
<dbReference type="Pfam" id="PF01266">
    <property type="entry name" value="DAO"/>
    <property type="match status" value="1"/>
</dbReference>
<dbReference type="Gene3D" id="3.40.50.720">
    <property type="entry name" value="NAD(P)-binding Rossmann-like Domain"/>
    <property type="match status" value="1"/>
</dbReference>
<dbReference type="SUPFAM" id="SSF51971">
    <property type="entry name" value="Nucleotide-binding domain"/>
    <property type="match status" value="1"/>
</dbReference>
<keyword evidence="3" id="KW-0285">Flavoprotein</keyword>
<dbReference type="InterPro" id="IPR023209">
    <property type="entry name" value="DAO"/>
</dbReference>
<organism evidence="8 9">
    <name type="scientific">Vanessa tameamea</name>
    <name type="common">Kamehameha butterfly</name>
    <dbReference type="NCBI Taxonomy" id="334116"/>
    <lineage>
        <taxon>Eukaryota</taxon>
        <taxon>Metazoa</taxon>
        <taxon>Ecdysozoa</taxon>
        <taxon>Arthropoda</taxon>
        <taxon>Hexapoda</taxon>
        <taxon>Insecta</taxon>
        <taxon>Pterygota</taxon>
        <taxon>Neoptera</taxon>
        <taxon>Endopterygota</taxon>
        <taxon>Lepidoptera</taxon>
        <taxon>Glossata</taxon>
        <taxon>Ditrysia</taxon>
        <taxon>Papilionoidea</taxon>
        <taxon>Nymphalidae</taxon>
        <taxon>Nymphalinae</taxon>
        <taxon>Vanessa</taxon>
    </lineage>
</organism>
<comment type="similarity">
    <text evidence="2">Belongs to the DAMOX/DASOX family.</text>
</comment>
<evidence type="ECO:0000313" key="10">
    <source>
        <dbReference type="RefSeq" id="XP_064072436.1"/>
    </source>
</evidence>
<keyword evidence="5" id="KW-0560">Oxidoreductase</keyword>
<proteinExistence type="inferred from homology"/>
<feature type="binding site" evidence="6">
    <location>
        <position position="188"/>
    </location>
    <ligand>
        <name>FAD</name>
        <dbReference type="ChEBI" id="CHEBI:57692"/>
    </ligand>
</feature>
<dbReference type="SUPFAM" id="SSF54373">
    <property type="entry name" value="FAD-linked reductases, C-terminal domain"/>
    <property type="match status" value="1"/>
</dbReference>
<evidence type="ECO:0000256" key="4">
    <source>
        <dbReference type="ARBA" id="ARBA00022827"/>
    </source>
</evidence>
<dbReference type="GO" id="GO:0071949">
    <property type="term" value="F:FAD binding"/>
    <property type="evidence" value="ECO:0007669"/>
    <property type="project" value="InterPro"/>
</dbReference>
<feature type="binding site" evidence="6">
    <location>
        <position position="227"/>
    </location>
    <ligand>
        <name>D-dopa</name>
        <dbReference type="ChEBI" id="CHEBI:149689"/>
    </ligand>
</feature>